<dbReference type="InterPro" id="IPR053216">
    <property type="entry name" value="Appressorial_penetr-assoc"/>
</dbReference>
<organism evidence="3 4">
    <name type="scientific">Tetrapyrgos nigripes</name>
    <dbReference type="NCBI Taxonomy" id="182062"/>
    <lineage>
        <taxon>Eukaryota</taxon>
        <taxon>Fungi</taxon>
        <taxon>Dikarya</taxon>
        <taxon>Basidiomycota</taxon>
        <taxon>Agaricomycotina</taxon>
        <taxon>Agaricomycetes</taxon>
        <taxon>Agaricomycetidae</taxon>
        <taxon>Agaricales</taxon>
        <taxon>Marasmiineae</taxon>
        <taxon>Marasmiaceae</taxon>
        <taxon>Tetrapyrgos</taxon>
    </lineage>
</organism>
<evidence type="ECO:0000313" key="3">
    <source>
        <dbReference type="EMBL" id="KAF5351603.1"/>
    </source>
</evidence>
<sequence>MSLLNRQDDPQTALTLDPEIVGSGFVNDGQDQPVAGQVASLTSTNNFINFCLTVPNLPITNGKQIESGSCNPTPMGQLPSVDNIPSTKFKFPANGDSVDANAPFTIQLAVQNMDTGFHTNEQENFLSAPQVLNGEGLVSGYCTVVIEELTDLAQTTPTNPKQFAYWHAITGSAQDGMLEADVVNGLPSGTYRITATVYNMNHHPVVLSIEQHGMMGDAVYFIVSEPGRSTITLTSTSSPTSTSISSTETSSISHPGTETSTPNFGAIAGGVVAALVSIALIFLLWLLWRRGFQIKTIWGNDDPTGTTNDQPVLSSSQSRRITQLSPIISKLFFFKRDTTRVPIPDMVNANTAGLSPTTSRHPGPTYYARPSSNWTVFSDSETLDGTGRSSTRAVLGSSTTSDDIEILKLKDKVLSRRPSPSVIPPVPLTPPSARDVFSSTESDRPPSWSSAPSYHTEP</sequence>
<dbReference type="PANTHER" id="PTHR34587:SF1">
    <property type="entry name" value="CIRCUMSPOROZOITE PROTEIN"/>
    <property type="match status" value="1"/>
</dbReference>
<reference evidence="3 4" key="1">
    <citation type="journal article" date="2020" name="ISME J.">
        <title>Uncovering the hidden diversity of litter-decomposition mechanisms in mushroom-forming fungi.</title>
        <authorList>
            <person name="Floudas D."/>
            <person name="Bentzer J."/>
            <person name="Ahren D."/>
            <person name="Johansson T."/>
            <person name="Persson P."/>
            <person name="Tunlid A."/>
        </authorList>
    </citation>
    <scope>NUCLEOTIDE SEQUENCE [LARGE SCALE GENOMIC DNA]</scope>
    <source>
        <strain evidence="3 4">CBS 291.85</strain>
    </source>
</reference>
<dbReference type="PANTHER" id="PTHR34587">
    <property type="entry name" value="VWFA DOMAIN-CONTAINING PROTEIN"/>
    <property type="match status" value="1"/>
</dbReference>
<keyword evidence="2" id="KW-1133">Transmembrane helix</keyword>
<feature type="compositionally biased region" description="Low complexity" evidence="1">
    <location>
        <begin position="232"/>
        <end position="253"/>
    </location>
</feature>
<evidence type="ECO:0000313" key="4">
    <source>
        <dbReference type="Proteomes" id="UP000559256"/>
    </source>
</evidence>
<dbReference type="Proteomes" id="UP000559256">
    <property type="component" value="Unassembled WGS sequence"/>
</dbReference>
<dbReference type="EMBL" id="JAACJM010000069">
    <property type="protein sequence ID" value="KAF5351603.1"/>
    <property type="molecule type" value="Genomic_DNA"/>
</dbReference>
<feature type="region of interest" description="Disordered" evidence="1">
    <location>
        <begin position="415"/>
        <end position="458"/>
    </location>
</feature>
<keyword evidence="2" id="KW-0812">Transmembrane</keyword>
<dbReference type="AlphaFoldDB" id="A0A8H5D1Q7"/>
<gene>
    <name evidence="3" type="ORF">D9758_007253</name>
</gene>
<dbReference type="OrthoDB" id="2336871at2759"/>
<feature type="compositionally biased region" description="Pro residues" evidence="1">
    <location>
        <begin position="421"/>
        <end position="430"/>
    </location>
</feature>
<proteinExistence type="predicted"/>
<feature type="region of interest" description="Disordered" evidence="1">
    <location>
        <begin position="232"/>
        <end position="258"/>
    </location>
</feature>
<name>A0A8H5D1Q7_9AGAR</name>
<evidence type="ECO:0000256" key="2">
    <source>
        <dbReference type="SAM" id="Phobius"/>
    </source>
</evidence>
<keyword evidence="2" id="KW-0472">Membrane</keyword>
<accession>A0A8H5D1Q7</accession>
<evidence type="ECO:0000256" key="1">
    <source>
        <dbReference type="SAM" id="MobiDB-lite"/>
    </source>
</evidence>
<comment type="caution">
    <text evidence="3">The sequence shown here is derived from an EMBL/GenBank/DDBJ whole genome shotgun (WGS) entry which is preliminary data.</text>
</comment>
<feature type="compositionally biased region" description="Polar residues" evidence="1">
    <location>
        <begin position="447"/>
        <end position="458"/>
    </location>
</feature>
<keyword evidence="4" id="KW-1185">Reference proteome</keyword>
<feature type="transmembrane region" description="Helical" evidence="2">
    <location>
        <begin position="264"/>
        <end position="288"/>
    </location>
</feature>
<protein>
    <submittedName>
        <fullName evidence="3">Uncharacterized protein</fullName>
    </submittedName>
</protein>